<accession>A0ABN4SYY5</accession>
<evidence type="ECO:0000256" key="1">
    <source>
        <dbReference type="SAM" id="Phobius"/>
    </source>
</evidence>
<proteinExistence type="predicted"/>
<dbReference type="Proteomes" id="UP000175893">
    <property type="component" value="Chromosome"/>
</dbReference>
<feature type="transmembrane region" description="Helical" evidence="1">
    <location>
        <begin position="129"/>
        <end position="145"/>
    </location>
</feature>
<sequence>MLIHYISFMALFIPLIAKVTLTRKRLFIYTLILPFFVFFSHSLPFILSLDFFKYIPGADKFIYYIHRGDGKGGLLNAETLVFFFVICVIFLFLKKDRVDSLHIKIFLLGVAVYLLLSFDLLVASRMSSIYTLSFIFIISNILYDLKINNRILIFSLSFLIGAYCLLNEFIMLSNGMIIYG</sequence>
<keyword evidence="1" id="KW-0472">Membrane</keyword>
<feature type="transmembrane region" description="Helical" evidence="1">
    <location>
        <begin position="27"/>
        <end position="52"/>
    </location>
</feature>
<dbReference type="Pfam" id="PF14897">
    <property type="entry name" value="EpsG"/>
    <property type="match status" value="1"/>
</dbReference>
<dbReference type="InterPro" id="IPR049458">
    <property type="entry name" value="EpsG-like"/>
</dbReference>
<feature type="transmembrane region" description="Helical" evidence="1">
    <location>
        <begin position="73"/>
        <end position="93"/>
    </location>
</feature>
<keyword evidence="3" id="KW-1185">Reference proteome</keyword>
<dbReference type="EMBL" id="CP016043">
    <property type="protein sequence ID" value="AOV97387.1"/>
    <property type="molecule type" value="Genomic_DNA"/>
</dbReference>
<evidence type="ECO:0000313" key="2">
    <source>
        <dbReference type="EMBL" id="AOV97387.1"/>
    </source>
</evidence>
<keyword evidence="1" id="KW-1133">Transmembrane helix</keyword>
<keyword evidence="1" id="KW-0812">Transmembrane</keyword>
<organism evidence="2 3">
    <name type="scientific">Edwardsiella hoshinae</name>
    <dbReference type="NCBI Taxonomy" id="93378"/>
    <lineage>
        <taxon>Bacteria</taxon>
        <taxon>Pseudomonadati</taxon>
        <taxon>Pseudomonadota</taxon>
        <taxon>Gammaproteobacteria</taxon>
        <taxon>Enterobacterales</taxon>
        <taxon>Hafniaceae</taxon>
        <taxon>Edwardsiella</taxon>
    </lineage>
</organism>
<name>A0ABN4SYY5_9GAMM</name>
<feature type="transmembrane region" description="Helical" evidence="1">
    <location>
        <begin position="151"/>
        <end position="172"/>
    </location>
</feature>
<evidence type="ECO:0008006" key="4">
    <source>
        <dbReference type="Google" id="ProtNLM"/>
    </source>
</evidence>
<protein>
    <recommendedName>
        <fullName evidence="4">EpsG family protein</fullName>
    </recommendedName>
</protein>
<evidence type="ECO:0000313" key="3">
    <source>
        <dbReference type="Proteomes" id="UP000175893"/>
    </source>
</evidence>
<reference evidence="2 3" key="1">
    <citation type="submission" date="2016-06" db="EMBL/GenBank/DDBJ databases">
        <title>Complete genome sequence of Edwardsiella hoshinae ATCC 35051.</title>
        <authorList>
            <person name="Reichley S.R."/>
            <person name="Waldbieser G.C."/>
            <person name="Lawrence M.L."/>
            <person name="Griffin M.J."/>
        </authorList>
    </citation>
    <scope>NUCLEOTIDE SEQUENCE [LARGE SCALE GENOMIC DNA]</scope>
    <source>
        <strain evidence="2 3">ATCC 35051</strain>
    </source>
</reference>
<feature type="transmembrane region" description="Helical" evidence="1">
    <location>
        <begin position="105"/>
        <end position="122"/>
    </location>
</feature>
<gene>
    <name evidence="2" type="ORF">A9798_10745</name>
</gene>